<dbReference type="EMBL" id="CP058998">
    <property type="protein sequence ID" value="QLJ52495.1"/>
    <property type="molecule type" value="Genomic_DNA"/>
</dbReference>
<evidence type="ECO:0008006" key="3">
    <source>
        <dbReference type="Google" id="ProtNLM"/>
    </source>
</evidence>
<evidence type="ECO:0000313" key="2">
    <source>
        <dbReference type="Proteomes" id="UP000510821"/>
    </source>
</evidence>
<dbReference type="Gene3D" id="3.40.1000.10">
    <property type="entry name" value="Mog1/PsbP, alpha/beta/alpha sandwich"/>
    <property type="match status" value="1"/>
</dbReference>
<name>A0A7D6BGG9_FERL1</name>
<gene>
    <name evidence="1" type="ORF">Sv326_0320</name>
</gene>
<dbReference type="KEGG" id="flt:Sv326_0320"/>
<dbReference type="PROSITE" id="PS51257">
    <property type="entry name" value="PROKAR_LIPOPROTEIN"/>
    <property type="match status" value="1"/>
</dbReference>
<sequence>MDEKLVALLLFTLLIYGCTRGQPQGTQSEQCKKRGMINCWGSDDYGFSLIYPDGWQIEESGGAKVAFTSPQEAGFSSKCSILREEQPVPVYETFSEYLDKIGASVRELYKNNSITIVSFENRTLNGMPGREFVVTYNKGGQDYKVQQIGFIGNEHLYTITCSSRPATYDEYKPIFESIITSFKFG</sequence>
<accession>A0A7D6BGG9</accession>
<dbReference type="Pfam" id="PF18933">
    <property type="entry name" value="PsbP_2"/>
    <property type="match status" value="1"/>
</dbReference>
<dbReference type="AlphaFoldDB" id="A0A7D6BGG9"/>
<protein>
    <recommendedName>
        <fullName evidence="3">PsbP C-terminal domain-containing protein</fullName>
    </recommendedName>
</protein>
<dbReference type="Proteomes" id="UP000510821">
    <property type="component" value="Chromosome"/>
</dbReference>
<proteinExistence type="predicted"/>
<reference evidence="2" key="1">
    <citation type="submission" date="2020-07" db="EMBL/GenBank/DDBJ databases">
        <title>Metabolic diversity and evolutionary history of the archaeal phylum ###Micrarchaeota### uncovered from a freshwater lake metagenome.</title>
        <authorList>
            <person name="Kadnikov V.V."/>
            <person name="Savvichev A.S."/>
            <person name="Mardanov A.V."/>
            <person name="Beletsky A.V."/>
            <person name="Chupakov A.V."/>
            <person name="Kokryatskaya N.M."/>
            <person name="Pimenov N.V."/>
            <person name="Ravin N.V."/>
        </authorList>
    </citation>
    <scope>NUCLEOTIDE SEQUENCE [LARGE SCALE GENOMIC DNA]</scope>
</reference>
<organism evidence="1 2">
    <name type="scientific">Fermentimicrarchaeum limneticum</name>
    <dbReference type="NCBI Taxonomy" id="2795018"/>
    <lineage>
        <taxon>Archaea</taxon>
        <taxon>Candidatus Micrarchaeota</taxon>
        <taxon>Candidatus Fermentimicrarchaeales</taxon>
        <taxon>Candidatus Fermentimicrarchaeaceae</taxon>
        <taxon>Candidatus Fermentimicrarchaeum</taxon>
    </lineage>
</organism>
<evidence type="ECO:0000313" key="1">
    <source>
        <dbReference type="EMBL" id="QLJ52495.1"/>
    </source>
</evidence>